<dbReference type="Gene3D" id="1.10.3210.10">
    <property type="entry name" value="Hypothetical protein af1432"/>
    <property type="match status" value="1"/>
</dbReference>
<dbReference type="InterPro" id="IPR008775">
    <property type="entry name" value="Phytyl_CoA_dOase-like"/>
</dbReference>
<feature type="domain" description="HD" evidence="1">
    <location>
        <begin position="134"/>
        <end position="206"/>
    </location>
</feature>
<evidence type="ECO:0000259" key="1">
    <source>
        <dbReference type="Pfam" id="PF01966"/>
    </source>
</evidence>
<dbReference type="PANTHER" id="PTHR40202">
    <property type="match status" value="1"/>
</dbReference>
<dbReference type="SUPFAM" id="SSF109604">
    <property type="entry name" value="HD-domain/PDEase-like"/>
    <property type="match status" value="1"/>
</dbReference>
<dbReference type="AlphaFoldDB" id="A0A9W7CFE9"/>
<protein>
    <recommendedName>
        <fullName evidence="1">HD domain-containing protein</fullName>
    </recommendedName>
</protein>
<accession>A0A9W7CFE9</accession>
<evidence type="ECO:0000313" key="3">
    <source>
        <dbReference type="Proteomes" id="UP001165082"/>
    </source>
</evidence>
<proteinExistence type="predicted"/>
<dbReference type="Gene3D" id="2.60.120.620">
    <property type="entry name" value="q2cbj1_9rhob like domain"/>
    <property type="match status" value="1"/>
</dbReference>
<dbReference type="InterPro" id="IPR006674">
    <property type="entry name" value="HD_domain"/>
</dbReference>
<comment type="caution">
    <text evidence="2">The sequence shown here is derived from an EMBL/GenBank/DDBJ whole genome shotgun (WGS) entry which is preliminary data.</text>
</comment>
<sequence>MCALTDAGIVDPKVAATLKWKRAELKKGDALLFDSYTIHRSSPNTSPNSRRLLYLTYNRLQDGDHRAEYYKSKRKSLAEGHISRIQHWVGKPVADAPRGGETPPSTDDVLNELSVWYDGKVGASLYDKVVTQREHALQCAKLAEDEGADESLIVAYLLHDVGHFELDEHAGNVEFLTEDLCHEEVGYKYMESRGFPDSVALPIKLHVPAKRWLCSTDDKYWGRLSDASKRSLEVQGGKMGDEEADIFAAKPFSKEAALLRSWDDRAKTASVSTKEFKEYIPMIRRVLEQGS</sequence>
<gene>
    <name evidence="2" type="ORF">TrRE_jg8625</name>
</gene>
<dbReference type="Pfam" id="PF01966">
    <property type="entry name" value="HD"/>
    <property type="match status" value="1"/>
</dbReference>
<dbReference type="Pfam" id="PF05721">
    <property type="entry name" value="PhyH"/>
    <property type="match status" value="1"/>
</dbReference>
<reference evidence="2" key="1">
    <citation type="submission" date="2022-07" db="EMBL/GenBank/DDBJ databases">
        <title>Genome analysis of Parmales, a sister group of diatoms, reveals the evolutionary specialization of diatoms from phago-mixotrophs to photoautotrophs.</title>
        <authorList>
            <person name="Ban H."/>
            <person name="Sato S."/>
            <person name="Yoshikawa S."/>
            <person name="Kazumasa Y."/>
            <person name="Nakamura Y."/>
            <person name="Ichinomiya M."/>
            <person name="Saitoh K."/>
            <person name="Sato N."/>
            <person name="Blanc-Mathieu R."/>
            <person name="Endo H."/>
            <person name="Kuwata A."/>
            <person name="Ogata H."/>
        </authorList>
    </citation>
    <scope>NUCLEOTIDE SEQUENCE</scope>
</reference>
<dbReference type="PANTHER" id="PTHR40202:SF1">
    <property type="entry name" value="HD DOMAIN-CONTAINING PROTEIN"/>
    <property type="match status" value="1"/>
</dbReference>
<dbReference type="InterPro" id="IPR052567">
    <property type="entry name" value="OP_Dioxygenase"/>
</dbReference>
<name>A0A9W7CFE9_9STRA</name>
<dbReference type="SUPFAM" id="SSF51197">
    <property type="entry name" value="Clavaminate synthase-like"/>
    <property type="match status" value="1"/>
</dbReference>
<dbReference type="InterPro" id="IPR003607">
    <property type="entry name" value="HD/PDEase_dom"/>
</dbReference>
<organism evidence="2 3">
    <name type="scientific">Triparma retinervis</name>
    <dbReference type="NCBI Taxonomy" id="2557542"/>
    <lineage>
        <taxon>Eukaryota</taxon>
        <taxon>Sar</taxon>
        <taxon>Stramenopiles</taxon>
        <taxon>Ochrophyta</taxon>
        <taxon>Bolidophyceae</taxon>
        <taxon>Parmales</taxon>
        <taxon>Triparmaceae</taxon>
        <taxon>Triparma</taxon>
    </lineage>
</organism>
<dbReference type="OrthoDB" id="445007at2759"/>
<keyword evidence="3" id="KW-1185">Reference proteome</keyword>
<dbReference type="EMBL" id="BRXZ01000039">
    <property type="protein sequence ID" value="GMI03601.1"/>
    <property type="molecule type" value="Genomic_DNA"/>
</dbReference>
<dbReference type="Proteomes" id="UP001165082">
    <property type="component" value="Unassembled WGS sequence"/>
</dbReference>
<evidence type="ECO:0000313" key="2">
    <source>
        <dbReference type="EMBL" id="GMI03601.1"/>
    </source>
</evidence>
<dbReference type="CDD" id="cd00077">
    <property type="entry name" value="HDc"/>
    <property type="match status" value="1"/>
</dbReference>